<feature type="transmembrane region" description="Helical" evidence="1">
    <location>
        <begin position="227"/>
        <end position="247"/>
    </location>
</feature>
<keyword evidence="1" id="KW-0472">Membrane</keyword>
<organism evidence="2 3">
    <name type="scientific">Niallia oryzisoli</name>
    <dbReference type="NCBI Taxonomy" id="1737571"/>
    <lineage>
        <taxon>Bacteria</taxon>
        <taxon>Bacillati</taxon>
        <taxon>Bacillota</taxon>
        <taxon>Bacilli</taxon>
        <taxon>Bacillales</taxon>
        <taxon>Bacillaceae</taxon>
        <taxon>Niallia</taxon>
    </lineage>
</organism>
<feature type="transmembrane region" description="Helical" evidence="1">
    <location>
        <begin position="202"/>
        <end position="221"/>
    </location>
</feature>
<proteinExistence type="predicted"/>
<dbReference type="InterPro" id="IPR009574">
    <property type="entry name" value="DUF1189"/>
</dbReference>
<reference evidence="2 3" key="1">
    <citation type="submission" date="2023-10" db="EMBL/GenBank/DDBJ databases">
        <title>Niallia locisalis sp.nov. isolated from a salt pond sample.</title>
        <authorList>
            <person name="Li X.-J."/>
            <person name="Dong L."/>
        </authorList>
    </citation>
    <scope>NUCLEOTIDE SEQUENCE [LARGE SCALE GENOMIC DNA]</scope>
    <source>
        <strain evidence="2 3">DSM 29761</strain>
    </source>
</reference>
<gene>
    <name evidence="2" type="ORF">R4Z09_06980</name>
</gene>
<keyword evidence="1" id="KW-1133">Transmembrane helix</keyword>
<dbReference type="Pfam" id="PF06691">
    <property type="entry name" value="DUF1189"/>
    <property type="match status" value="1"/>
</dbReference>
<evidence type="ECO:0000256" key="1">
    <source>
        <dbReference type="SAM" id="Phobius"/>
    </source>
</evidence>
<dbReference type="RefSeq" id="WP_338451617.1">
    <property type="nucleotide sequence ID" value="NZ_CP137640.1"/>
</dbReference>
<sequence>MNILKQLFVSLYSPKDIAAFRKQGIGKTILYVFFLTLLSVLPSFYYFSTSITTGLGAIQNTIESEVPSFTIEHGELNMERNTPITLNNRDMTIIFDSTDTLDQADVSRSENTIYFLKNEFAYNITGQTQSFPYSMLGDTTVTRDDLLSLIHSLDSILPLVIPISLTVIYLMSAAMKFIEITVLALFGLALRNLTGKTIHYSQLFRLAAYSVTLPTIFFIIMDSLRTIVPNGFIIHWFVAIMMLMLAIKEIPSNKNNG</sequence>
<dbReference type="EMBL" id="CP137640">
    <property type="protein sequence ID" value="WVX82721.1"/>
    <property type="molecule type" value="Genomic_DNA"/>
</dbReference>
<accession>A0ABZ2CG06</accession>
<protein>
    <submittedName>
        <fullName evidence="2">DUF1189 domain-containing protein</fullName>
    </submittedName>
</protein>
<dbReference type="Proteomes" id="UP001357223">
    <property type="component" value="Chromosome"/>
</dbReference>
<evidence type="ECO:0000313" key="3">
    <source>
        <dbReference type="Proteomes" id="UP001357223"/>
    </source>
</evidence>
<evidence type="ECO:0000313" key="2">
    <source>
        <dbReference type="EMBL" id="WVX82721.1"/>
    </source>
</evidence>
<keyword evidence="3" id="KW-1185">Reference proteome</keyword>
<keyword evidence="1" id="KW-0812">Transmembrane</keyword>
<feature type="transmembrane region" description="Helical" evidence="1">
    <location>
        <begin position="29"/>
        <end position="47"/>
    </location>
</feature>
<name>A0ABZ2CG06_9BACI</name>
<feature type="transmembrane region" description="Helical" evidence="1">
    <location>
        <begin position="167"/>
        <end position="190"/>
    </location>
</feature>